<dbReference type="Proteomes" id="UP000789759">
    <property type="component" value="Unassembled WGS sequence"/>
</dbReference>
<proteinExistence type="predicted"/>
<dbReference type="InterPro" id="IPR051356">
    <property type="entry name" value="SOX/SOX-like_TF"/>
</dbReference>
<protein>
    <submittedName>
        <fullName evidence="5">4496_t:CDS:1</fullName>
    </submittedName>
</protein>
<dbReference type="SUPFAM" id="SSF47095">
    <property type="entry name" value="HMG-box"/>
    <property type="match status" value="1"/>
</dbReference>
<dbReference type="OrthoDB" id="6247875at2759"/>
<keyword evidence="6" id="KW-1185">Reference proteome</keyword>
<gene>
    <name evidence="5" type="ORF">CPELLU_LOCUS12545</name>
</gene>
<evidence type="ECO:0000313" key="6">
    <source>
        <dbReference type="Proteomes" id="UP000789759"/>
    </source>
</evidence>
<sequence>MVINKSNPNQLSSPSSLNGMADILMHKLDRTKVFPPYYNKPEDLINSSNQTTSRIPRPPNGFLLCRRNVHEQAKQHRIYNMRVISKVTGMLWRSASPQEKELYEHLALDVQNLHSQRYPGYKYKPTIRAKPSPAQNFNNGHYQPYIIPQQMLVVPTPFQQIPLNQITYSVTDSLLYFTQEDIDLLNLYWSF</sequence>
<evidence type="ECO:0000256" key="2">
    <source>
        <dbReference type="ARBA" id="ARBA00023242"/>
    </source>
</evidence>
<comment type="caution">
    <text evidence="5">The sequence shown here is derived from an EMBL/GenBank/DDBJ whole genome shotgun (WGS) entry which is preliminary data.</text>
</comment>
<accession>A0A9N9I0E6</accession>
<dbReference type="Gene3D" id="1.10.30.10">
    <property type="entry name" value="High mobility group box domain"/>
    <property type="match status" value="1"/>
</dbReference>
<organism evidence="5 6">
    <name type="scientific">Cetraspora pellucida</name>
    <dbReference type="NCBI Taxonomy" id="1433469"/>
    <lineage>
        <taxon>Eukaryota</taxon>
        <taxon>Fungi</taxon>
        <taxon>Fungi incertae sedis</taxon>
        <taxon>Mucoromycota</taxon>
        <taxon>Glomeromycotina</taxon>
        <taxon>Glomeromycetes</taxon>
        <taxon>Diversisporales</taxon>
        <taxon>Gigasporaceae</taxon>
        <taxon>Cetraspora</taxon>
    </lineage>
</organism>
<feature type="domain" description="HMG box" evidence="4">
    <location>
        <begin position="55"/>
        <end position="122"/>
    </location>
</feature>
<dbReference type="Pfam" id="PF00505">
    <property type="entry name" value="HMG_box"/>
    <property type="match status" value="1"/>
</dbReference>
<name>A0A9N9I0E6_9GLOM</name>
<dbReference type="SMART" id="SM00398">
    <property type="entry name" value="HMG"/>
    <property type="match status" value="1"/>
</dbReference>
<keyword evidence="2 3" id="KW-0539">Nucleus</keyword>
<dbReference type="AlphaFoldDB" id="A0A9N9I0E6"/>
<dbReference type="EMBL" id="CAJVQA010012249">
    <property type="protein sequence ID" value="CAG8715042.1"/>
    <property type="molecule type" value="Genomic_DNA"/>
</dbReference>
<dbReference type="InterPro" id="IPR036910">
    <property type="entry name" value="HMG_box_dom_sf"/>
</dbReference>
<evidence type="ECO:0000313" key="5">
    <source>
        <dbReference type="EMBL" id="CAG8715042.1"/>
    </source>
</evidence>
<keyword evidence="1 3" id="KW-0238">DNA-binding</keyword>
<dbReference type="GO" id="GO:0005634">
    <property type="term" value="C:nucleus"/>
    <property type="evidence" value="ECO:0007669"/>
    <property type="project" value="UniProtKB-UniRule"/>
</dbReference>
<dbReference type="PANTHER" id="PTHR45789">
    <property type="entry name" value="FI18025P1"/>
    <property type="match status" value="1"/>
</dbReference>
<dbReference type="PANTHER" id="PTHR45789:SF2">
    <property type="entry name" value="FI18025P1"/>
    <property type="match status" value="1"/>
</dbReference>
<dbReference type="PROSITE" id="PS50118">
    <property type="entry name" value="HMG_BOX_2"/>
    <property type="match status" value="1"/>
</dbReference>
<dbReference type="InterPro" id="IPR009071">
    <property type="entry name" value="HMG_box_dom"/>
</dbReference>
<reference evidence="5" key="1">
    <citation type="submission" date="2021-06" db="EMBL/GenBank/DDBJ databases">
        <authorList>
            <person name="Kallberg Y."/>
            <person name="Tangrot J."/>
            <person name="Rosling A."/>
        </authorList>
    </citation>
    <scope>NUCLEOTIDE SEQUENCE</scope>
    <source>
        <strain evidence="5">FL966</strain>
    </source>
</reference>
<evidence type="ECO:0000256" key="1">
    <source>
        <dbReference type="ARBA" id="ARBA00023125"/>
    </source>
</evidence>
<feature type="DNA-binding region" description="HMG box" evidence="3">
    <location>
        <begin position="55"/>
        <end position="122"/>
    </location>
</feature>
<dbReference type="CDD" id="cd01389">
    <property type="entry name" value="HMG-box_ROX1-like"/>
    <property type="match status" value="1"/>
</dbReference>
<evidence type="ECO:0000259" key="4">
    <source>
        <dbReference type="PROSITE" id="PS50118"/>
    </source>
</evidence>
<dbReference type="GO" id="GO:0000978">
    <property type="term" value="F:RNA polymerase II cis-regulatory region sequence-specific DNA binding"/>
    <property type="evidence" value="ECO:0007669"/>
    <property type="project" value="TreeGrafter"/>
</dbReference>
<evidence type="ECO:0000256" key="3">
    <source>
        <dbReference type="PROSITE-ProRule" id="PRU00267"/>
    </source>
</evidence>
<dbReference type="GO" id="GO:0000981">
    <property type="term" value="F:DNA-binding transcription factor activity, RNA polymerase II-specific"/>
    <property type="evidence" value="ECO:0007669"/>
    <property type="project" value="TreeGrafter"/>
</dbReference>